<name>A0A5B2VIC8_9BACT</name>
<reference evidence="1 2" key="1">
    <citation type="submission" date="2019-09" db="EMBL/GenBank/DDBJ databases">
        <title>Chitinophaga ginsengihumi sp. nov., isolated from soil of ginseng rhizosphere.</title>
        <authorList>
            <person name="Lee J."/>
        </authorList>
    </citation>
    <scope>NUCLEOTIDE SEQUENCE [LARGE SCALE GENOMIC DNA]</scope>
    <source>
        <strain evidence="1 2">BN140078</strain>
    </source>
</reference>
<dbReference type="Proteomes" id="UP000324611">
    <property type="component" value="Unassembled WGS sequence"/>
</dbReference>
<evidence type="ECO:0000313" key="2">
    <source>
        <dbReference type="Proteomes" id="UP000324611"/>
    </source>
</evidence>
<dbReference type="RefSeq" id="WP_149840010.1">
    <property type="nucleotide sequence ID" value="NZ_VUOC01000004.1"/>
</dbReference>
<comment type="caution">
    <text evidence="1">The sequence shown here is derived from an EMBL/GenBank/DDBJ whole genome shotgun (WGS) entry which is preliminary data.</text>
</comment>
<sequence>MGKRNKQKEPSFADMLRELTASKGTMPKVDEREERKYFLIVSEGIRTEPNYFKYLAGMLPRHLIETVSVKGAGDNTVNVVRKAIAMRNERLKNPELPKFDEVWAVYDKDDFPDKNFHEAIALAQREEIESAHSNQSFELWYILHFEFLQSALHRSDYIAKLSDYLGVEYQKNSVALIKRIHTEGNVDRALSWAYELEQLHKGRLPSRSCPYTRVYILVDRLIAYIRNEATRYGK</sequence>
<dbReference type="Pfam" id="PF13707">
    <property type="entry name" value="RloB"/>
    <property type="match status" value="1"/>
</dbReference>
<accession>A0A5B2VIC8</accession>
<protein>
    <submittedName>
        <fullName evidence="1">RloB domain-containing protein</fullName>
    </submittedName>
</protein>
<dbReference type="AlphaFoldDB" id="A0A5B2VIC8"/>
<dbReference type="InterPro" id="IPR025591">
    <property type="entry name" value="RloB"/>
</dbReference>
<proteinExistence type="predicted"/>
<gene>
    <name evidence="1" type="ORF">F0L74_21695</name>
</gene>
<dbReference type="EMBL" id="VUOC01000004">
    <property type="protein sequence ID" value="KAA2238831.1"/>
    <property type="molecule type" value="Genomic_DNA"/>
</dbReference>
<keyword evidence="2" id="KW-1185">Reference proteome</keyword>
<reference evidence="1 2" key="2">
    <citation type="submission" date="2019-09" db="EMBL/GenBank/DDBJ databases">
        <authorList>
            <person name="Jin C."/>
        </authorList>
    </citation>
    <scope>NUCLEOTIDE SEQUENCE [LARGE SCALE GENOMIC DNA]</scope>
    <source>
        <strain evidence="1 2">BN140078</strain>
    </source>
</reference>
<organism evidence="1 2">
    <name type="scientific">Chitinophaga agrisoli</name>
    <dbReference type="NCBI Taxonomy" id="2607653"/>
    <lineage>
        <taxon>Bacteria</taxon>
        <taxon>Pseudomonadati</taxon>
        <taxon>Bacteroidota</taxon>
        <taxon>Chitinophagia</taxon>
        <taxon>Chitinophagales</taxon>
        <taxon>Chitinophagaceae</taxon>
        <taxon>Chitinophaga</taxon>
    </lineage>
</organism>
<evidence type="ECO:0000313" key="1">
    <source>
        <dbReference type="EMBL" id="KAA2238831.1"/>
    </source>
</evidence>